<dbReference type="OrthoDB" id="4062651at2759"/>
<organism evidence="2 3">
    <name type="scientific">Calocera cornea HHB12733</name>
    <dbReference type="NCBI Taxonomy" id="1353952"/>
    <lineage>
        <taxon>Eukaryota</taxon>
        <taxon>Fungi</taxon>
        <taxon>Dikarya</taxon>
        <taxon>Basidiomycota</taxon>
        <taxon>Agaricomycotina</taxon>
        <taxon>Dacrymycetes</taxon>
        <taxon>Dacrymycetales</taxon>
        <taxon>Dacrymycetaceae</taxon>
        <taxon>Calocera</taxon>
    </lineage>
</organism>
<dbReference type="STRING" id="1353952.A0A165ER18"/>
<proteinExistence type="predicted"/>
<feature type="domain" description="Protein kinase" evidence="1">
    <location>
        <begin position="1"/>
        <end position="219"/>
    </location>
</feature>
<gene>
    <name evidence="2" type="ORF">CALCODRAFT_510156</name>
</gene>
<keyword evidence="3" id="KW-1185">Reference proteome</keyword>
<name>A0A165ER18_9BASI</name>
<dbReference type="GO" id="GO:0004674">
    <property type="term" value="F:protein serine/threonine kinase activity"/>
    <property type="evidence" value="ECO:0007669"/>
    <property type="project" value="TreeGrafter"/>
</dbReference>
<dbReference type="InterPro" id="IPR001245">
    <property type="entry name" value="Ser-Thr/Tyr_kinase_cat_dom"/>
</dbReference>
<dbReference type="PROSITE" id="PS00109">
    <property type="entry name" value="PROTEIN_KINASE_TYR"/>
    <property type="match status" value="1"/>
</dbReference>
<dbReference type="EMBL" id="KV423996">
    <property type="protein sequence ID" value="KZT55361.1"/>
    <property type="molecule type" value="Genomic_DNA"/>
</dbReference>
<protein>
    <submittedName>
        <fullName evidence="2">Kinase-like protein</fullName>
    </submittedName>
</protein>
<dbReference type="SUPFAM" id="SSF56112">
    <property type="entry name" value="Protein kinase-like (PK-like)"/>
    <property type="match status" value="1"/>
</dbReference>
<evidence type="ECO:0000313" key="3">
    <source>
        <dbReference type="Proteomes" id="UP000076842"/>
    </source>
</evidence>
<keyword evidence="2" id="KW-0808">Transferase</keyword>
<dbReference type="Proteomes" id="UP000076842">
    <property type="component" value="Unassembled WGS sequence"/>
</dbReference>
<dbReference type="AlphaFoldDB" id="A0A165ER18"/>
<dbReference type="PANTHER" id="PTHR44329">
    <property type="entry name" value="SERINE/THREONINE-PROTEIN KINASE TNNI3K-RELATED"/>
    <property type="match status" value="1"/>
</dbReference>
<dbReference type="Pfam" id="PF07714">
    <property type="entry name" value="PK_Tyr_Ser-Thr"/>
    <property type="match status" value="1"/>
</dbReference>
<evidence type="ECO:0000313" key="2">
    <source>
        <dbReference type="EMBL" id="KZT55361.1"/>
    </source>
</evidence>
<dbReference type="InterPro" id="IPR011009">
    <property type="entry name" value="Kinase-like_dom_sf"/>
</dbReference>
<accession>A0A165ER18</accession>
<dbReference type="InterPro" id="IPR008266">
    <property type="entry name" value="Tyr_kinase_AS"/>
</dbReference>
<dbReference type="InterPro" id="IPR000719">
    <property type="entry name" value="Prot_kinase_dom"/>
</dbReference>
<sequence length="225" mass="25743">MDVVRAGPTAPRLPLLRDLTEGLMYLHTHKPSPIVHGDIRGGNVLIDVVEGRRVARLTDFGLAHVVESVEEQRTNSTTMMRAGNARWLAFERMMPEKYNLSNPRDAKSPKSDIFELMRTFYEVWIIASLPFLLLKALKVLIGQAPFHGLNDFAAIAAVQEKQNPERPGEDLAPELDAEMWRLMEQAWSVKRNARPRLSEILDYFDSRSDIRKMVSHTYPLSCQRF</sequence>
<dbReference type="InParanoid" id="A0A165ER18"/>
<keyword evidence="2" id="KW-0418">Kinase</keyword>
<dbReference type="PROSITE" id="PS50011">
    <property type="entry name" value="PROTEIN_KINASE_DOM"/>
    <property type="match status" value="1"/>
</dbReference>
<dbReference type="Gene3D" id="1.10.510.10">
    <property type="entry name" value="Transferase(Phosphotransferase) domain 1"/>
    <property type="match status" value="1"/>
</dbReference>
<reference evidence="2 3" key="1">
    <citation type="journal article" date="2016" name="Mol. Biol. Evol.">
        <title>Comparative Genomics of Early-Diverging Mushroom-Forming Fungi Provides Insights into the Origins of Lignocellulose Decay Capabilities.</title>
        <authorList>
            <person name="Nagy L.G."/>
            <person name="Riley R."/>
            <person name="Tritt A."/>
            <person name="Adam C."/>
            <person name="Daum C."/>
            <person name="Floudas D."/>
            <person name="Sun H."/>
            <person name="Yadav J.S."/>
            <person name="Pangilinan J."/>
            <person name="Larsson K.H."/>
            <person name="Matsuura K."/>
            <person name="Barry K."/>
            <person name="Labutti K."/>
            <person name="Kuo R."/>
            <person name="Ohm R.A."/>
            <person name="Bhattacharya S.S."/>
            <person name="Shirouzu T."/>
            <person name="Yoshinaga Y."/>
            <person name="Martin F.M."/>
            <person name="Grigoriev I.V."/>
            <person name="Hibbett D.S."/>
        </authorList>
    </citation>
    <scope>NUCLEOTIDE SEQUENCE [LARGE SCALE GENOMIC DNA]</scope>
    <source>
        <strain evidence="2 3">HHB12733</strain>
    </source>
</reference>
<dbReference type="GO" id="GO:0005524">
    <property type="term" value="F:ATP binding"/>
    <property type="evidence" value="ECO:0007669"/>
    <property type="project" value="InterPro"/>
</dbReference>
<evidence type="ECO:0000259" key="1">
    <source>
        <dbReference type="PROSITE" id="PS50011"/>
    </source>
</evidence>
<dbReference type="InterPro" id="IPR051681">
    <property type="entry name" value="Ser/Thr_Kinases-Pseudokinases"/>
</dbReference>